<feature type="region of interest" description="Disordered" evidence="1">
    <location>
        <begin position="1744"/>
        <end position="1799"/>
    </location>
</feature>
<feature type="region of interest" description="Disordered" evidence="1">
    <location>
        <begin position="1879"/>
        <end position="1916"/>
    </location>
</feature>
<feature type="compositionally biased region" description="Low complexity" evidence="1">
    <location>
        <begin position="1400"/>
        <end position="1410"/>
    </location>
</feature>
<feature type="compositionally biased region" description="Basic and acidic residues" evidence="1">
    <location>
        <begin position="2200"/>
        <end position="2214"/>
    </location>
</feature>
<feature type="region of interest" description="Disordered" evidence="1">
    <location>
        <begin position="1610"/>
        <end position="1643"/>
    </location>
</feature>
<protein>
    <submittedName>
        <fullName evidence="2">Uncharacterized protein</fullName>
    </submittedName>
</protein>
<feature type="compositionally biased region" description="Basic and acidic residues" evidence="1">
    <location>
        <begin position="2131"/>
        <end position="2142"/>
    </location>
</feature>
<feature type="compositionally biased region" description="Basic and acidic residues" evidence="1">
    <location>
        <begin position="2224"/>
        <end position="2238"/>
    </location>
</feature>
<feature type="compositionally biased region" description="Low complexity" evidence="1">
    <location>
        <begin position="1759"/>
        <end position="1771"/>
    </location>
</feature>
<dbReference type="PANTHER" id="PTHR33888:SF1">
    <property type="entry name" value="RIKEN CDNA 4932415D10 GENE"/>
    <property type="match status" value="1"/>
</dbReference>
<accession>A0A8D1BD12</accession>
<feature type="compositionally biased region" description="Basic and acidic residues" evidence="1">
    <location>
        <begin position="2261"/>
        <end position="2339"/>
    </location>
</feature>
<feature type="compositionally biased region" description="Polar residues" evidence="1">
    <location>
        <begin position="926"/>
        <end position="936"/>
    </location>
</feature>
<proteinExistence type="predicted"/>
<feature type="region of interest" description="Disordered" evidence="1">
    <location>
        <begin position="1269"/>
        <end position="1289"/>
    </location>
</feature>
<feature type="compositionally biased region" description="Basic residues" evidence="1">
    <location>
        <begin position="2340"/>
        <end position="2351"/>
    </location>
</feature>
<dbReference type="PANTHER" id="PTHR33888">
    <property type="entry name" value="RIKEN CDNA 4932415D10 GENE"/>
    <property type="match status" value="1"/>
</dbReference>
<feature type="compositionally biased region" description="Basic and acidic residues" evidence="1">
    <location>
        <begin position="2176"/>
        <end position="2190"/>
    </location>
</feature>
<name>A0A8D1BD12_PIG</name>
<feature type="compositionally biased region" description="Polar residues" evidence="1">
    <location>
        <begin position="1364"/>
        <end position="1380"/>
    </location>
</feature>
<feature type="compositionally biased region" description="Polar residues" evidence="1">
    <location>
        <begin position="1772"/>
        <end position="1796"/>
    </location>
</feature>
<organism evidence="2 3">
    <name type="scientific">Sus scrofa</name>
    <name type="common">Pig</name>
    <dbReference type="NCBI Taxonomy" id="9823"/>
    <lineage>
        <taxon>Eukaryota</taxon>
        <taxon>Metazoa</taxon>
        <taxon>Chordata</taxon>
        <taxon>Craniata</taxon>
        <taxon>Vertebrata</taxon>
        <taxon>Euteleostomi</taxon>
        <taxon>Mammalia</taxon>
        <taxon>Eutheria</taxon>
        <taxon>Laurasiatheria</taxon>
        <taxon>Artiodactyla</taxon>
        <taxon>Suina</taxon>
        <taxon>Suidae</taxon>
        <taxon>Sus</taxon>
    </lineage>
</organism>
<evidence type="ECO:0000313" key="3">
    <source>
        <dbReference type="Proteomes" id="UP000694720"/>
    </source>
</evidence>
<feature type="region of interest" description="Disordered" evidence="1">
    <location>
        <begin position="358"/>
        <end position="380"/>
    </location>
</feature>
<dbReference type="Proteomes" id="UP000694720">
    <property type="component" value="Unplaced"/>
</dbReference>
<sequence>MGCHCGPPLQGTKSFELTSGTTYTDMRSEMKPEPKFLSVAPTECSPGPQMQCAKTSELNPGPKLQCVDSMGCHCGPSLQGAKSFELTSGTTCQDMRSEMNPRAEIQKTFMEFDPGLHCQGLKSELILESKFLNIAHTECNPGPQMQCANSSELNPGSKLQCLNSMGCQCGSPLQGVRSLELTSGKKCQDMRSEVNPKAEIQKTSMEFNPGPQWQGLKSELIPEPKFLSVAPMECSPGPQMQCAKSSELNPELKLQCVDSMKCKLGPHLQSVRSFELTSGTKCKGIRSSDLNLGAELQGIKYITFDPMQHFQDVKCELTPGTKSNYITPTTFNCGPQLQSVHSSELNSGSELQFINSIKPNPQPQMQDMKPPELNPGTESHSTKSMFFNPESHLQDMKSSELTPGTKLPEVQFLVNHPGSHQQVVQSVFTLGPQLNGTKPMLFLPEQLLEDIQSVKMNKEPMLCGANSTKLISDSELQNLKWKVFALEPCFQKVKSVELNPGPHPQGMNSEELPSHLRQHSVRSVVFAPEPCFRDVQSPELKPESQPQDVNSKKLISCLRQKSIVSVSVPGSQDVRPVKSDLLPQSQGVNSLESSACLRSQCIKSDVLAPEPCFQNVNAVELTSGAPKQGMYCQERTSGWQGVKSVVSVPESTNKFMPGPMLTSVKFSNLSSESQQQGMKHLEFTPEPKLQSIKHVKSSSGSLQQAAKSLELAPESLFQKVKSEAVTPRTSSQMTDSSEIIPRPGHQFVERAEMILEPRHQVPKSMNLTSIYQVTDSSQMAQSLAHQGTETVEKSVKLTPNPKGKCMKSSGMPLELDLQVSEFANLTPVLRNQGSKSVEVMEKKSSPIPETLDLLSQLGPQVKDLGELHIGPLQQVVEFEGMTPEPKHHLTETMGLTFKTKLQVEEFLGMAPKPISKATDAERSSARYPQTQESVEVTSEKRLQREESVALITDVPESLEVTEGQRYQVPASVGLTFKRFLKEESLELPPKQTDQVVGHAEPVEVTAKTWQQEQGSVRLKQSQNQNVKYSETAPGPLGQITEFTRFSSKPLDQVTKSTKTQIQVAQTRVNLLAPPKVVESVKVPPGPPLQTVKNVALISGLTLDPTSPMVDYTELTSKPQDVRPSEVTSELWLQNAKYKKMSTEPKHQTVERMDLTGFKIIKTLGPPIQIVKSEALPPGPVPQIAEPIGVALGLGLKVTDCLDLLPKPHLQESMEPVELTPRPNAGVKSAELTSQPTPSFKKPIVLTGEQGHQAVKSIGIKTASPQIMESEDSNLGQACQDRDSDERSSEELQIGNYFSRFLYNSLDTLISSSVRTSELGLWDSEMPEVSRELYIKNLGTDILQPEESFIDLSMRQSSILLSSLHNQPSDKTANPIKNPNSEIAGVDVKSKERTKRKQMEESGSSLQSLSQRPPQKWKSPSRIFQAGSGAQRGPTWSVLGRQRNVWESHSWKQRLPRKYLSNMLTLGNALGTTMERKLYSQISLAERGTANTCQSIQNLFGVPAELMEVSQSLLEKGQGTISQPSVVKNYIQRHTSCPGHEKRMALRMWTRGSLSSIIQKYSGTRMRMKKTNSKPSDISQKVIQHMPVECTGSQLPTPVKSESSFNIHFARRDPVPEEESENSQSDSQTRIFESQHSLKPSSLSQARTDFSEQFQLLQDLQLKIAAKLLRSQIPPNVPPPLASGLVLKYPICLQCGRCSGFNCCHKLQATFGPYLLIYPQLHLVSTPEGHGEIRLHLGFRLRTGKRPQVPKYHRRDRSITPRSPRSPSLRKSNTYTRSSKSPASTIDFQSGSSQSPAPIQVHIRRRQCGSPGLGKTEIREPGHYEFTQVHSLPETDSESNQDEKWAKVRTKKTHDSKYPMKRIPKGVRTQNTKFYTNGSTIIQSSSRELPGQLRRKRSGASQTTTASSKRHSKRTPQPKFIQLLFQGLKQAFQTAHRIMALVGQKPEDRTRSDHFWSSKNYLPNQKARDCCLSRNIKKDRMPTIKLRPKDSTTKQESILWGERNQFRSTQQLKRDSSFQPRPIQLPNPIVSQGSTILKTTTSQPLDLVQNDSSSRAKKTFKRNEISGQEAKNCKTGTRVHVGGRLLSGFPMKRTLINHFKEKPTHKERNHHSFCRERTLCNSCGKSQYSPAERGHHSASERSHPSASGRGHRSLSERSHLSASERSHLSASGRGHRSLSERSHLSASERSHRSASGRGHRSLSERSHLSASERSHRSASGRGHRSFSERSHLSASERSHRSASGRGHRSLSERSHRSRSRRSPSERRCRSPSERRCRSPSERDSRGLSEKSSHSPSERRGHSTSERREHWPSERSRHSHSERSGHSHSERIHLSPLERLKHSSPRARPRHHLYKEFKSNSNMSPRDHSTTPQSRANRETTRRARWSIGGWRGRRGRANTENQRAGHCSHPVSQVPQRSPRAGSREKGEGSSRDSPLRAAPSEAARRK</sequence>
<feature type="region of interest" description="Disordered" evidence="1">
    <location>
        <begin position="1827"/>
        <end position="1858"/>
    </location>
</feature>
<feature type="compositionally biased region" description="Basic and acidic residues" evidence="1">
    <location>
        <begin position="1279"/>
        <end position="1289"/>
    </location>
</feature>
<feature type="compositionally biased region" description="Polar residues" evidence="1">
    <location>
        <begin position="1628"/>
        <end position="1643"/>
    </location>
</feature>
<feature type="region of interest" description="Disordered" evidence="1">
    <location>
        <begin position="1364"/>
        <end position="1433"/>
    </location>
</feature>
<evidence type="ECO:0000256" key="1">
    <source>
        <dbReference type="SAM" id="MobiDB-lite"/>
    </source>
</evidence>
<feature type="region of interest" description="Disordered" evidence="1">
    <location>
        <begin position="1218"/>
        <end position="1238"/>
    </location>
</feature>
<feature type="compositionally biased region" description="Basic and acidic residues" evidence="1">
    <location>
        <begin position="2152"/>
        <end position="2166"/>
    </location>
</feature>
<reference evidence="2" key="1">
    <citation type="submission" date="2025-08" db="UniProtKB">
        <authorList>
            <consortium name="Ensembl"/>
        </authorList>
    </citation>
    <scope>IDENTIFICATION</scope>
</reference>
<evidence type="ECO:0000313" key="2">
    <source>
        <dbReference type="Ensembl" id="ENSSSCP00035045781.1"/>
    </source>
</evidence>
<feature type="compositionally biased region" description="Basic and acidic residues" evidence="1">
    <location>
        <begin position="2421"/>
        <end position="2434"/>
    </location>
</feature>
<dbReference type="Ensembl" id="ENSSSCT00035106320.1">
    <property type="protein sequence ID" value="ENSSSCP00035045781.1"/>
    <property type="gene ID" value="ENSSSCG00035077971.1"/>
</dbReference>
<feature type="region of interest" description="Disordered" evidence="1">
    <location>
        <begin position="2124"/>
        <end position="2446"/>
    </location>
</feature>
<feature type="compositionally biased region" description="Polar residues" evidence="1">
    <location>
        <begin position="2357"/>
        <end position="2373"/>
    </location>
</feature>
<feature type="region of interest" description="Disordered" evidence="1">
    <location>
        <begin position="916"/>
        <end position="937"/>
    </location>
</feature>